<keyword evidence="6 10" id="KW-0133">Cell shape</keyword>
<evidence type="ECO:0000256" key="5">
    <source>
        <dbReference type="ARBA" id="ARBA00022840"/>
    </source>
</evidence>
<keyword evidence="7 10" id="KW-0573">Peptidoglycan synthesis</keyword>
<dbReference type="InterPro" id="IPR036565">
    <property type="entry name" value="Mur-like_cat_sf"/>
</dbReference>
<keyword evidence="2 10" id="KW-0436">Ligase</keyword>
<dbReference type="NCBIfam" id="TIGR01143">
    <property type="entry name" value="murF"/>
    <property type="match status" value="1"/>
</dbReference>
<dbReference type="Pfam" id="PF02875">
    <property type="entry name" value="Mur_ligase_C"/>
    <property type="match status" value="1"/>
</dbReference>
<keyword evidence="8 10" id="KW-0131">Cell cycle</keyword>
<evidence type="ECO:0000259" key="12">
    <source>
        <dbReference type="Pfam" id="PF01225"/>
    </source>
</evidence>
<evidence type="ECO:0000256" key="7">
    <source>
        <dbReference type="ARBA" id="ARBA00022984"/>
    </source>
</evidence>
<evidence type="ECO:0000313" key="16">
    <source>
        <dbReference type="Proteomes" id="UP000662373"/>
    </source>
</evidence>
<accession>A0A934NEN3</accession>
<evidence type="ECO:0000259" key="14">
    <source>
        <dbReference type="Pfam" id="PF08245"/>
    </source>
</evidence>
<keyword evidence="5 10" id="KW-0067">ATP-binding</keyword>
<dbReference type="GO" id="GO:0047480">
    <property type="term" value="F:UDP-N-acetylmuramoyl-tripeptide-D-alanyl-D-alanine ligase activity"/>
    <property type="evidence" value="ECO:0007669"/>
    <property type="project" value="UniProtKB-UniRule"/>
</dbReference>
<feature type="domain" description="Mur ligase central" evidence="14">
    <location>
        <begin position="96"/>
        <end position="275"/>
    </location>
</feature>
<sequence length="427" mass="47848">MIIETLYTHFLKCTTVCTDTRKIEKDCLFFALRGDKFNGNKFAGQALESGAKYCVVDEKEYAVDARYILVEDVLDTLQHLATYHRAQLKIPILALTGSNGKTTTKELIHAVLSKKYTTTATQGNLNNHIGVPLTLLQMNERTEIGIVEMGANHPKEIELLCSIALPDYGLITNFGKAHLEGFGSLDGVIKAKSELYDYLTKHQKIIFVNDNDPIQVKQTLNSPKVFKFGMLTSTGATLELIKSQPYVTLNYNGTEVKSQLAGTYNFNNIAVAIAVGSYFEVNHEAIINAIEQYTPTSNRSQILHKKSNTVIMDAYNANPTSMLAALENFKQLLQENKMVFLGDMFELGQTAESEHQGIVDYLETHPLGQAYLIGKNFYKTEVNTDAILKFETFEDLKAYLRRTKIENAFLLIKGSRGMALERILEIL</sequence>
<evidence type="ECO:0000256" key="2">
    <source>
        <dbReference type="ARBA" id="ARBA00022598"/>
    </source>
</evidence>
<proteinExistence type="inferred from homology"/>
<dbReference type="InterPro" id="IPR000713">
    <property type="entry name" value="Mur_ligase_N"/>
</dbReference>
<dbReference type="SUPFAM" id="SSF53623">
    <property type="entry name" value="MurD-like peptide ligases, catalytic domain"/>
    <property type="match status" value="1"/>
</dbReference>
<evidence type="ECO:0000256" key="8">
    <source>
        <dbReference type="ARBA" id="ARBA00023306"/>
    </source>
</evidence>
<dbReference type="RefSeq" id="WP_199603299.1">
    <property type="nucleotide sequence ID" value="NZ_JAEHJZ010000057.1"/>
</dbReference>
<evidence type="ECO:0000256" key="4">
    <source>
        <dbReference type="ARBA" id="ARBA00022741"/>
    </source>
</evidence>
<keyword evidence="16" id="KW-1185">Reference proteome</keyword>
<dbReference type="InterPro" id="IPR013221">
    <property type="entry name" value="Mur_ligase_cen"/>
</dbReference>
<dbReference type="InterPro" id="IPR035911">
    <property type="entry name" value="MurE/MurF_N"/>
</dbReference>
<keyword evidence="4 10" id="KW-0547">Nucleotide-binding</keyword>
<dbReference type="Pfam" id="PF01225">
    <property type="entry name" value="Mur_ligase"/>
    <property type="match status" value="1"/>
</dbReference>
<keyword evidence="3 10" id="KW-0132">Cell division</keyword>
<dbReference type="EMBL" id="JAEHJZ010000057">
    <property type="protein sequence ID" value="MBJ7882885.1"/>
    <property type="molecule type" value="Genomic_DNA"/>
</dbReference>
<dbReference type="GO" id="GO:0005737">
    <property type="term" value="C:cytoplasm"/>
    <property type="evidence" value="ECO:0007669"/>
    <property type="project" value="UniProtKB-SubCell"/>
</dbReference>
<dbReference type="GO" id="GO:0009252">
    <property type="term" value="P:peptidoglycan biosynthetic process"/>
    <property type="evidence" value="ECO:0007669"/>
    <property type="project" value="UniProtKB-UniRule"/>
</dbReference>
<comment type="subcellular location">
    <subcellularLocation>
        <location evidence="10 11">Cytoplasm</location>
    </subcellularLocation>
</comment>
<dbReference type="GO" id="GO:0051301">
    <property type="term" value="P:cell division"/>
    <property type="evidence" value="ECO:0007669"/>
    <property type="project" value="UniProtKB-KW"/>
</dbReference>
<dbReference type="InterPro" id="IPR051046">
    <property type="entry name" value="MurCDEF_CellWall_CoF430Synth"/>
</dbReference>
<dbReference type="GO" id="GO:0008360">
    <property type="term" value="P:regulation of cell shape"/>
    <property type="evidence" value="ECO:0007669"/>
    <property type="project" value="UniProtKB-KW"/>
</dbReference>
<evidence type="ECO:0000256" key="1">
    <source>
        <dbReference type="ARBA" id="ARBA00022490"/>
    </source>
</evidence>
<feature type="binding site" evidence="10">
    <location>
        <begin position="97"/>
        <end position="103"/>
    </location>
    <ligand>
        <name>ATP</name>
        <dbReference type="ChEBI" id="CHEBI:30616"/>
    </ligand>
</feature>
<dbReference type="EC" id="6.3.2.10" evidence="10 11"/>
<dbReference type="HAMAP" id="MF_02019">
    <property type="entry name" value="MurF"/>
    <property type="match status" value="1"/>
</dbReference>
<comment type="catalytic activity">
    <reaction evidence="10 11">
        <text>D-alanyl-D-alanine + UDP-N-acetyl-alpha-D-muramoyl-L-alanyl-gamma-D-glutamyl-meso-2,6-diaminopimelate + ATP = UDP-N-acetyl-alpha-D-muramoyl-L-alanyl-gamma-D-glutamyl-meso-2,6-diaminopimeloyl-D-alanyl-D-alanine + ADP + phosphate + H(+)</text>
        <dbReference type="Rhea" id="RHEA:28374"/>
        <dbReference type="ChEBI" id="CHEBI:15378"/>
        <dbReference type="ChEBI" id="CHEBI:30616"/>
        <dbReference type="ChEBI" id="CHEBI:43474"/>
        <dbReference type="ChEBI" id="CHEBI:57822"/>
        <dbReference type="ChEBI" id="CHEBI:61386"/>
        <dbReference type="ChEBI" id="CHEBI:83905"/>
        <dbReference type="ChEBI" id="CHEBI:456216"/>
        <dbReference type="EC" id="6.3.2.10"/>
    </reaction>
</comment>
<evidence type="ECO:0000313" key="15">
    <source>
        <dbReference type="EMBL" id="MBJ7882885.1"/>
    </source>
</evidence>
<dbReference type="Gene3D" id="3.40.1190.10">
    <property type="entry name" value="Mur-like, catalytic domain"/>
    <property type="match status" value="1"/>
</dbReference>
<dbReference type="Proteomes" id="UP000662373">
    <property type="component" value="Unassembled WGS sequence"/>
</dbReference>
<evidence type="ECO:0000256" key="3">
    <source>
        <dbReference type="ARBA" id="ARBA00022618"/>
    </source>
</evidence>
<comment type="pathway">
    <text evidence="10 11">Cell wall biogenesis; peptidoglycan biosynthesis.</text>
</comment>
<comment type="caution">
    <text evidence="15">The sequence shown here is derived from an EMBL/GenBank/DDBJ whole genome shotgun (WGS) entry which is preliminary data.</text>
</comment>
<comment type="similarity">
    <text evidence="10">Belongs to the MurCDEF family. MurF subfamily.</text>
</comment>
<feature type="domain" description="Mur ligase N-terminal catalytic" evidence="12">
    <location>
        <begin position="15"/>
        <end position="82"/>
    </location>
</feature>
<dbReference type="GO" id="GO:0071555">
    <property type="term" value="P:cell wall organization"/>
    <property type="evidence" value="ECO:0007669"/>
    <property type="project" value="UniProtKB-KW"/>
</dbReference>
<dbReference type="Gene3D" id="3.90.190.20">
    <property type="entry name" value="Mur ligase, C-terminal domain"/>
    <property type="match status" value="1"/>
</dbReference>
<evidence type="ECO:0000256" key="6">
    <source>
        <dbReference type="ARBA" id="ARBA00022960"/>
    </source>
</evidence>
<evidence type="ECO:0000256" key="10">
    <source>
        <dbReference type="HAMAP-Rule" id="MF_02019"/>
    </source>
</evidence>
<comment type="function">
    <text evidence="10 11">Involved in cell wall formation. Catalyzes the final step in the synthesis of UDP-N-acetylmuramoyl-pentapeptide, the precursor of murein.</text>
</comment>
<dbReference type="SUPFAM" id="SSF63418">
    <property type="entry name" value="MurE/MurF N-terminal domain"/>
    <property type="match status" value="1"/>
</dbReference>
<evidence type="ECO:0000259" key="13">
    <source>
        <dbReference type="Pfam" id="PF02875"/>
    </source>
</evidence>
<gene>
    <name evidence="10 15" type="primary">murF</name>
    <name evidence="15" type="ORF">JEM65_19810</name>
</gene>
<dbReference type="PANTHER" id="PTHR43024:SF1">
    <property type="entry name" value="UDP-N-ACETYLMURAMOYL-TRIPEPTIDE--D-ALANYL-D-ALANINE LIGASE"/>
    <property type="match status" value="1"/>
</dbReference>
<keyword evidence="9 10" id="KW-0961">Cell wall biogenesis/degradation</keyword>
<dbReference type="Pfam" id="PF08245">
    <property type="entry name" value="Mur_ligase_M"/>
    <property type="match status" value="1"/>
</dbReference>
<keyword evidence="1 10" id="KW-0963">Cytoplasm</keyword>
<name>A0A934NEN3_9FLAO</name>
<dbReference type="GO" id="GO:0005524">
    <property type="term" value="F:ATP binding"/>
    <property type="evidence" value="ECO:0007669"/>
    <property type="project" value="UniProtKB-UniRule"/>
</dbReference>
<organism evidence="15 16">
    <name type="scientific">Gelidibacter salicanalis</name>
    <dbReference type="NCBI Taxonomy" id="291193"/>
    <lineage>
        <taxon>Bacteria</taxon>
        <taxon>Pseudomonadati</taxon>
        <taxon>Bacteroidota</taxon>
        <taxon>Flavobacteriia</taxon>
        <taxon>Flavobacteriales</taxon>
        <taxon>Flavobacteriaceae</taxon>
        <taxon>Gelidibacter</taxon>
    </lineage>
</organism>
<protein>
    <recommendedName>
        <fullName evidence="10 11">UDP-N-acetylmuramoyl-tripeptide--D-alanyl-D-alanine ligase</fullName>
        <ecNumber evidence="10 11">6.3.2.10</ecNumber>
    </recommendedName>
    <alternativeName>
        <fullName evidence="10">D-alanyl-D-alanine-adding enzyme</fullName>
    </alternativeName>
</protein>
<dbReference type="InterPro" id="IPR005863">
    <property type="entry name" value="UDP-N-AcMur_synth"/>
</dbReference>
<feature type="domain" description="Mur ligase C-terminal" evidence="13">
    <location>
        <begin position="299"/>
        <end position="415"/>
    </location>
</feature>
<dbReference type="Gene3D" id="3.40.1390.10">
    <property type="entry name" value="MurE/MurF, N-terminal domain"/>
    <property type="match status" value="1"/>
</dbReference>
<dbReference type="InterPro" id="IPR036615">
    <property type="entry name" value="Mur_ligase_C_dom_sf"/>
</dbReference>
<reference evidence="15 16" key="1">
    <citation type="submission" date="2020-09" db="EMBL/GenBank/DDBJ databases">
        <title>Draft genome of Gelidibacter salicanalis PAMC21136.</title>
        <authorList>
            <person name="Park H."/>
        </authorList>
    </citation>
    <scope>NUCLEOTIDE SEQUENCE [LARGE SCALE GENOMIC DNA]</scope>
    <source>
        <strain evidence="15 16">PAMC21136</strain>
    </source>
</reference>
<evidence type="ECO:0000256" key="9">
    <source>
        <dbReference type="ARBA" id="ARBA00023316"/>
    </source>
</evidence>
<dbReference type="SUPFAM" id="SSF53244">
    <property type="entry name" value="MurD-like peptide ligases, peptide-binding domain"/>
    <property type="match status" value="1"/>
</dbReference>
<dbReference type="PANTHER" id="PTHR43024">
    <property type="entry name" value="UDP-N-ACETYLMURAMOYL-TRIPEPTIDE--D-ALANYL-D-ALANINE LIGASE"/>
    <property type="match status" value="1"/>
</dbReference>
<evidence type="ECO:0000256" key="11">
    <source>
        <dbReference type="RuleBase" id="RU004136"/>
    </source>
</evidence>
<dbReference type="AlphaFoldDB" id="A0A934NEN3"/>
<dbReference type="InterPro" id="IPR004101">
    <property type="entry name" value="Mur_ligase_C"/>
</dbReference>